<dbReference type="GO" id="GO:0004674">
    <property type="term" value="F:protein serine/threonine kinase activity"/>
    <property type="evidence" value="ECO:0007669"/>
    <property type="project" value="UniProtKB-KW"/>
</dbReference>
<evidence type="ECO:0000313" key="7">
    <source>
        <dbReference type="Proteomes" id="UP001567538"/>
    </source>
</evidence>
<evidence type="ECO:0000256" key="2">
    <source>
        <dbReference type="ARBA" id="ARBA00022679"/>
    </source>
</evidence>
<gene>
    <name evidence="6" type="ORF">AAHA92_05290</name>
</gene>
<evidence type="ECO:0000313" key="6">
    <source>
        <dbReference type="EMBL" id="KAL1562747.1"/>
    </source>
</evidence>
<dbReference type="AlphaFoldDB" id="A0ABD1I1Z3"/>
<keyword evidence="2 6" id="KW-0808">Transferase</keyword>
<accession>A0ABD1I1Z3</accession>
<keyword evidence="1 6" id="KW-0723">Serine/threonine-protein kinase</keyword>
<reference evidence="6 7" key="1">
    <citation type="submission" date="2024-06" db="EMBL/GenBank/DDBJ databases">
        <title>A chromosome level genome sequence of Diviner's sage (Salvia divinorum).</title>
        <authorList>
            <person name="Ford S.A."/>
            <person name="Ro D.-K."/>
            <person name="Ness R.W."/>
            <person name="Phillips M.A."/>
        </authorList>
    </citation>
    <scope>NUCLEOTIDE SEQUENCE [LARGE SCALE GENOMIC DNA]</scope>
    <source>
        <strain evidence="6">SAF-2024a</strain>
        <tissue evidence="6">Leaf</tissue>
    </source>
</reference>
<dbReference type="PANTHER" id="PTHR27002">
    <property type="entry name" value="RECEPTOR-LIKE SERINE/THREONINE-PROTEIN KINASE SD1-8"/>
    <property type="match status" value="1"/>
</dbReference>
<evidence type="ECO:0000256" key="5">
    <source>
        <dbReference type="ARBA" id="ARBA00022840"/>
    </source>
</evidence>
<dbReference type="InterPro" id="IPR011009">
    <property type="entry name" value="Kinase-like_dom_sf"/>
</dbReference>
<dbReference type="Gene3D" id="1.10.510.10">
    <property type="entry name" value="Transferase(Phosphotransferase) domain 1"/>
    <property type="match status" value="1"/>
</dbReference>
<dbReference type="GO" id="GO:0005524">
    <property type="term" value="F:ATP binding"/>
    <property type="evidence" value="ECO:0007669"/>
    <property type="project" value="UniProtKB-KW"/>
</dbReference>
<keyword evidence="3" id="KW-0547">Nucleotide-binding</keyword>
<dbReference type="SUPFAM" id="SSF56112">
    <property type="entry name" value="Protein kinase-like (PK-like)"/>
    <property type="match status" value="1"/>
</dbReference>
<keyword evidence="5" id="KW-0067">ATP-binding</keyword>
<dbReference type="EC" id="2.7.11.1" evidence="6"/>
<name>A0ABD1I1Z3_SALDI</name>
<organism evidence="6 7">
    <name type="scientific">Salvia divinorum</name>
    <name type="common">Maria pastora</name>
    <name type="synonym">Diviner's sage</name>
    <dbReference type="NCBI Taxonomy" id="28513"/>
    <lineage>
        <taxon>Eukaryota</taxon>
        <taxon>Viridiplantae</taxon>
        <taxon>Streptophyta</taxon>
        <taxon>Embryophyta</taxon>
        <taxon>Tracheophyta</taxon>
        <taxon>Spermatophyta</taxon>
        <taxon>Magnoliopsida</taxon>
        <taxon>eudicotyledons</taxon>
        <taxon>Gunneridae</taxon>
        <taxon>Pentapetalae</taxon>
        <taxon>asterids</taxon>
        <taxon>lamiids</taxon>
        <taxon>Lamiales</taxon>
        <taxon>Lamiaceae</taxon>
        <taxon>Nepetoideae</taxon>
        <taxon>Mentheae</taxon>
        <taxon>Salviinae</taxon>
        <taxon>Salvia</taxon>
        <taxon>Salvia subgen. Calosphace</taxon>
    </lineage>
</organism>
<dbReference type="Proteomes" id="UP001567538">
    <property type="component" value="Unassembled WGS sequence"/>
</dbReference>
<comment type="caution">
    <text evidence="6">The sequence shown here is derived from an EMBL/GenBank/DDBJ whole genome shotgun (WGS) entry which is preliminary data.</text>
</comment>
<protein>
    <submittedName>
        <fullName evidence="6">Non-specific serine/threonine protein kinase</fullName>
        <ecNumber evidence="6">2.7.11.1</ecNumber>
    </submittedName>
</protein>
<sequence length="108" mass="11921">MARIFGGKDDQANTTRVVGTYGYMSPESMTLSYSLCLEIVESRKDSQCDGSSHVDSGMEDDIVRYANVGLLCVQEIAADRPNMSKVRLMISCEILELPHPKQPAFLGM</sequence>
<proteinExistence type="predicted"/>
<keyword evidence="7" id="KW-1185">Reference proteome</keyword>
<dbReference type="EMBL" id="JBEAFC010000003">
    <property type="protein sequence ID" value="KAL1562747.1"/>
    <property type="molecule type" value="Genomic_DNA"/>
</dbReference>
<evidence type="ECO:0000256" key="4">
    <source>
        <dbReference type="ARBA" id="ARBA00022777"/>
    </source>
</evidence>
<evidence type="ECO:0000256" key="3">
    <source>
        <dbReference type="ARBA" id="ARBA00022741"/>
    </source>
</evidence>
<evidence type="ECO:0000256" key="1">
    <source>
        <dbReference type="ARBA" id="ARBA00022527"/>
    </source>
</evidence>
<keyword evidence="4 6" id="KW-0418">Kinase</keyword>